<sequence>MHRARGAATDGVHVNGRGRFCHVVRWLFECRPILAWRNAVSARKHGHLGAIVQNALPQNASIANCNLSAF</sequence>
<name>A0A2T4GAA5_9PSED</name>
<gene>
    <name evidence="1" type="ORF">C9382_02790</name>
</gene>
<dbReference type="EMBL" id="PYWW01000005">
    <property type="protein sequence ID" value="PTC32621.1"/>
    <property type="molecule type" value="Genomic_DNA"/>
</dbReference>
<proteinExistence type="predicted"/>
<protein>
    <submittedName>
        <fullName evidence="1">Uncharacterized protein</fullName>
    </submittedName>
</protein>
<dbReference type="AlphaFoldDB" id="A0A2T4GAA5"/>
<dbReference type="Proteomes" id="UP000240571">
    <property type="component" value="Unassembled WGS sequence"/>
</dbReference>
<accession>A0A2T4GAA5</accession>
<organism evidence="1 2">
    <name type="scientific">Pseudomonas aylmerensis</name>
    <dbReference type="NCBI Taxonomy" id="1869229"/>
    <lineage>
        <taxon>Bacteria</taxon>
        <taxon>Pseudomonadati</taxon>
        <taxon>Pseudomonadota</taxon>
        <taxon>Gammaproteobacteria</taxon>
        <taxon>Pseudomonadales</taxon>
        <taxon>Pseudomonadaceae</taxon>
        <taxon>Pseudomonas</taxon>
    </lineage>
</organism>
<comment type="caution">
    <text evidence="1">The sequence shown here is derived from an EMBL/GenBank/DDBJ whole genome shotgun (WGS) entry which is preliminary data.</text>
</comment>
<reference evidence="1 2" key="1">
    <citation type="submission" date="2018-03" db="EMBL/GenBank/DDBJ databases">
        <title>Diversity of bacteria associated with corn roots inoculated with woodland soils in Canada, and Description of Pseudomonas aylmerense sp. nov.</title>
        <authorList>
            <person name="Tambong J.T."/>
            <person name="Xu R."/>
            <person name="Tchagang C."/>
        </authorList>
    </citation>
    <scope>NUCLEOTIDE SEQUENCE [LARGE SCALE GENOMIC DNA]</scope>
    <source>
        <strain evidence="1 2">S1E44</strain>
    </source>
</reference>
<evidence type="ECO:0000313" key="1">
    <source>
        <dbReference type="EMBL" id="PTC32621.1"/>
    </source>
</evidence>
<evidence type="ECO:0000313" key="2">
    <source>
        <dbReference type="Proteomes" id="UP000240571"/>
    </source>
</evidence>
<dbReference type="OrthoDB" id="7030309at2"/>